<reference evidence="1 2" key="1">
    <citation type="submission" date="2020-04" db="EMBL/GenBank/DDBJ databases">
        <title>MicrobeNet Type strains.</title>
        <authorList>
            <person name="Nicholson A.C."/>
        </authorList>
    </citation>
    <scope>NUCLEOTIDE SEQUENCE [LARGE SCALE GENOMIC DNA]</scope>
    <source>
        <strain evidence="1 2">JCM 12354</strain>
    </source>
</reference>
<dbReference type="AlphaFoldDB" id="A0A846XYI9"/>
<comment type="caution">
    <text evidence="1">The sequence shown here is derived from an EMBL/GenBank/DDBJ whole genome shotgun (WGS) entry which is preliminary data.</text>
</comment>
<keyword evidence="2" id="KW-1185">Reference proteome</keyword>
<dbReference type="Proteomes" id="UP000565711">
    <property type="component" value="Unassembled WGS sequence"/>
</dbReference>
<organism evidence="1 2">
    <name type="scientific">Nocardia vermiculata</name>
    <dbReference type="NCBI Taxonomy" id="257274"/>
    <lineage>
        <taxon>Bacteria</taxon>
        <taxon>Bacillati</taxon>
        <taxon>Actinomycetota</taxon>
        <taxon>Actinomycetes</taxon>
        <taxon>Mycobacteriales</taxon>
        <taxon>Nocardiaceae</taxon>
        <taxon>Nocardia</taxon>
    </lineage>
</organism>
<protein>
    <submittedName>
        <fullName evidence="1">Uncharacterized protein</fullName>
    </submittedName>
</protein>
<proteinExistence type="predicted"/>
<name>A0A846XYI9_9NOCA</name>
<gene>
    <name evidence="1" type="ORF">HGA08_15820</name>
</gene>
<dbReference type="RefSeq" id="WP_067871350.1">
    <property type="nucleotide sequence ID" value="NZ_JAAXOP010000008.1"/>
</dbReference>
<dbReference type="EMBL" id="JAAXOP010000008">
    <property type="protein sequence ID" value="NKY51687.1"/>
    <property type="molecule type" value="Genomic_DNA"/>
</dbReference>
<sequence length="115" mass="12641">MLDWLDDFRELEYGPDPLSDYRAILTYLMAVGEAPGADLAVVFRQLGPHAQEAVMTTGESIKALGRTEALIELMTAKFGPLPAGTIHRVESADPAQVRAWNIRVFTANTPDELLD</sequence>
<evidence type="ECO:0000313" key="1">
    <source>
        <dbReference type="EMBL" id="NKY51687.1"/>
    </source>
</evidence>
<accession>A0A846XYI9</accession>
<evidence type="ECO:0000313" key="2">
    <source>
        <dbReference type="Proteomes" id="UP000565711"/>
    </source>
</evidence>